<dbReference type="CDD" id="cd06135">
    <property type="entry name" value="Orn"/>
    <property type="match status" value="1"/>
</dbReference>
<dbReference type="GO" id="GO:0003676">
    <property type="term" value="F:nucleic acid binding"/>
    <property type="evidence" value="ECO:0007669"/>
    <property type="project" value="InterPro"/>
</dbReference>
<keyword evidence="7" id="KW-1185">Reference proteome</keyword>
<dbReference type="SUPFAM" id="SSF53098">
    <property type="entry name" value="Ribonuclease H-like"/>
    <property type="match status" value="1"/>
</dbReference>
<evidence type="ECO:0000313" key="7">
    <source>
        <dbReference type="Proteomes" id="UP000759537"/>
    </source>
</evidence>
<comment type="similarity">
    <text evidence="1">Belongs to the oligoribonuclease family.</text>
</comment>
<evidence type="ECO:0000256" key="3">
    <source>
        <dbReference type="ARBA" id="ARBA00022801"/>
    </source>
</evidence>
<dbReference type="Proteomes" id="UP000759537">
    <property type="component" value="Unassembled WGS sequence"/>
</dbReference>
<dbReference type="AlphaFoldDB" id="A0A9P5N1E3"/>
<dbReference type="EMBL" id="WHVB01000004">
    <property type="protein sequence ID" value="KAF8483794.1"/>
    <property type="molecule type" value="Genomic_DNA"/>
</dbReference>
<dbReference type="InterPro" id="IPR012337">
    <property type="entry name" value="RNaseH-like_sf"/>
</dbReference>
<evidence type="ECO:0000256" key="1">
    <source>
        <dbReference type="ARBA" id="ARBA00009921"/>
    </source>
</evidence>
<keyword evidence="2" id="KW-0540">Nuclease</keyword>
<feature type="domain" description="Exonuclease" evidence="5">
    <location>
        <begin position="16"/>
        <end position="193"/>
    </location>
</feature>
<keyword evidence="4" id="KW-0269">Exonuclease</keyword>
<dbReference type="InterPro" id="IPR022894">
    <property type="entry name" value="Oligoribonuclease"/>
</dbReference>
<evidence type="ECO:0000259" key="5">
    <source>
        <dbReference type="SMART" id="SM00479"/>
    </source>
</evidence>
<organism evidence="6 7">
    <name type="scientific">Russula ochroleuca</name>
    <dbReference type="NCBI Taxonomy" id="152965"/>
    <lineage>
        <taxon>Eukaryota</taxon>
        <taxon>Fungi</taxon>
        <taxon>Dikarya</taxon>
        <taxon>Basidiomycota</taxon>
        <taxon>Agaricomycotina</taxon>
        <taxon>Agaricomycetes</taxon>
        <taxon>Russulales</taxon>
        <taxon>Russulaceae</taxon>
        <taxon>Russula</taxon>
    </lineage>
</organism>
<dbReference type="Pfam" id="PF00929">
    <property type="entry name" value="RNase_T"/>
    <property type="match status" value="1"/>
</dbReference>
<dbReference type="InterPro" id="IPR036397">
    <property type="entry name" value="RNaseH_sf"/>
</dbReference>
<evidence type="ECO:0000256" key="2">
    <source>
        <dbReference type="ARBA" id="ARBA00022722"/>
    </source>
</evidence>
<gene>
    <name evidence="6" type="ORF">DFH94DRAFT_724290</name>
</gene>
<dbReference type="OrthoDB" id="270189at2759"/>
<dbReference type="PANTHER" id="PTHR11046:SF0">
    <property type="entry name" value="OLIGORIBONUCLEASE, MITOCHONDRIAL"/>
    <property type="match status" value="1"/>
</dbReference>
<dbReference type="FunFam" id="3.30.420.10:FF:000003">
    <property type="entry name" value="Oligoribonuclease"/>
    <property type="match status" value="1"/>
</dbReference>
<dbReference type="Gene3D" id="3.30.420.10">
    <property type="entry name" value="Ribonuclease H-like superfamily/Ribonuclease H"/>
    <property type="match status" value="1"/>
</dbReference>
<proteinExistence type="inferred from homology"/>
<evidence type="ECO:0000313" key="6">
    <source>
        <dbReference type="EMBL" id="KAF8483794.1"/>
    </source>
</evidence>
<comment type="caution">
    <text evidence="6">The sequence shown here is derived from an EMBL/GenBank/DDBJ whole genome shotgun (WGS) entry which is preliminary data.</text>
</comment>
<dbReference type="NCBIfam" id="NF003765">
    <property type="entry name" value="PRK05359.1"/>
    <property type="match status" value="1"/>
</dbReference>
<dbReference type="GO" id="GO:0005739">
    <property type="term" value="C:mitochondrion"/>
    <property type="evidence" value="ECO:0007669"/>
    <property type="project" value="TreeGrafter"/>
</dbReference>
<name>A0A9P5N1E3_9AGAM</name>
<dbReference type="GO" id="GO:0000175">
    <property type="term" value="F:3'-5'-RNA exonuclease activity"/>
    <property type="evidence" value="ECO:0007669"/>
    <property type="project" value="InterPro"/>
</dbReference>
<protein>
    <submittedName>
        <fullName evidence="6">Oligoribonuclease</fullName>
    </submittedName>
</protein>
<evidence type="ECO:0000256" key="4">
    <source>
        <dbReference type="ARBA" id="ARBA00022839"/>
    </source>
</evidence>
<dbReference type="InterPro" id="IPR013520">
    <property type="entry name" value="Ribonucl_H"/>
</dbReference>
<keyword evidence="3" id="KW-0378">Hydrolase</keyword>
<reference evidence="6" key="1">
    <citation type="submission" date="2019-10" db="EMBL/GenBank/DDBJ databases">
        <authorList>
            <consortium name="DOE Joint Genome Institute"/>
            <person name="Kuo A."/>
            <person name="Miyauchi S."/>
            <person name="Kiss E."/>
            <person name="Drula E."/>
            <person name="Kohler A."/>
            <person name="Sanchez-Garcia M."/>
            <person name="Andreopoulos B."/>
            <person name="Barry K.W."/>
            <person name="Bonito G."/>
            <person name="Buee M."/>
            <person name="Carver A."/>
            <person name="Chen C."/>
            <person name="Cichocki N."/>
            <person name="Clum A."/>
            <person name="Culley D."/>
            <person name="Crous P.W."/>
            <person name="Fauchery L."/>
            <person name="Girlanda M."/>
            <person name="Hayes R."/>
            <person name="Keri Z."/>
            <person name="LaButti K."/>
            <person name="Lipzen A."/>
            <person name="Lombard V."/>
            <person name="Magnuson J."/>
            <person name="Maillard F."/>
            <person name="Morin E."/>
            <person name="Murat C."/>
            <person name="Nolan M."/>
            <person name="Ohm R."/>
            <person name="Pangilinan J."/>
            <person name="Pereira M."/>
            <person name="Perotto S."/>
            <person name="Peter M."/>
            <person name="Riley R."/>
            <person name="Sitrit Y."/>
            <person name="Stielow B."/>
            <person name="Szollosi G."/>
            <person name="Zifcakova L."/>
            <person name="Stursova M."/>
            <person name="Spatafora J.W."/>
            <person name="Tedersoo L."/>
            <person name="Vaario L.-M."/>
            <person name="Yamada A."/>
            <person name="Yan M."/>
            <person name="Wang P."/>
            <person name="Xu J."/>
            <person name="Bruns T."/>
            <person name="Baldrian P."/>
            <person name="Vilgalys R."/>
            <person name="Henrissat B."/>
            <person name="Grigoriev I.V."/>
            <person name="Hibbett D."/>
            <person name="Nagy L.G."/>
            <person name="Martin F.M."/>
        </authorList>
    </citation>
    <scope>NUCLEOTIDE SEQUENCE</scope>
    <source>
        <strain evidence="6">Prilba</strain>
    </source>
</reference>
<accession>A0A9P5N1E3</accession>
<sequence length="204" mass="23899">MSTSRSYGNLTYWDGPLVWIDCEMTGLDYKTDRILEIAVIITNGNLEAVDDGIEFVIHTEKAVLDNMNDWCIQHHKASGLTDACLESKYTTASVQQEIMKYIKKWIPMQRTAMLAGNSVHADRVFLSREMPDIVDWLHYRIIDVSSIKELHRRWYPRRPLPDGVFRRETKHRARDDIQGSIEELKWYRENIFVSPDVYGKRSFS</sequence>
<reference evidence="6" key="2">
    <citation type="journal article" date="2020" name="Nat. Commun.">
        <title>Large-scale genome sequencing of mycorrhizal fungi provides insights into the early evolution of symbiotic traits.</title>
        <authorList>
            <person name="Miyauchi S."/>
            <person name="Kiss E."/>
            <person name="Kuo A."/>
            <person name="Drula E."/>
            <person name="Kohler A."/>
            <person name="Sanchez-Garcia M."/>
            <person name="Morin E."/>
            <person name="Andreopoulos B."/>
            <person name="Barry K.W."/>
            <person name="Bonito G."/>
            <person name="Buee M."/>
            <person name="Carver A."/>
            <person name="Chen C."/>
            <person name="Cichocki N."/>
            <person name="Clum A."/>
            <person name="Culley D."/>
            <person name="Crous P.W."/>
            <person name="Fauchery L."/>
            <person name="Girlanda M."/>
            <person name="Hayes R.D."/>
            <person name="Keri Z."/>
            <person name="LaButti K."/>
            <person name="Lipzen A."/>
            <person name="Lombard V."/>
            <person name="Magnuson J."/>
            <person name="Maillard F."/>
            <person name="Murat C."/>
            <person name="Nolan M."/>
            <person name="Ohm R.A."/>
            <person name="Pangilinan J."/>
            <person name="Pereira M.F."/>
            <person name="Perotto S."/>
            <person name="Peter M."/>
            <person name="Pfister S."/>
            <person name="Riley R."/>
            <person name="Sitrit Y."/>
            <person name="Stielow J.B."/>
            <person name="Szollosi G."/>
            <person name="Zifcakova L."/>
            <person name="Stursova M."/>
            <person name="Spatafora J.W."/>
            <person name="Tedersoo L."/>
            <person name="Vaario L.M."/>
            <person name="Yamada A."/>
            <person name="Yan M."/>
            <person name="Wang P."/>
            <person name="Xu J."/>
            <person name="Bruns T."/>
            <person name="Baldrian P."/>
            <person name="Vilgalys R."/>
            <person name="Dunand C."/>
            <person name="Henrissat B."/>
            <person name="Grigoriev I.V."/>
            <person name="Hibbett D."/>
            <person name="Nagy L.G."/>
            <person name="Martin F.M."/>
        </authorList>
    </citation>
    <scope>NUCLEOTIDE SEQUENCE</scope>
    <source>
        <strain evidence="6">Prilba</strain>
    </source>
</reference>
<dbReference type="SMART" id="SM00479">
    <property type="entry name" value="EXOIII"/>
    <property type="match status" value="1"/>
</dbReference>
<dbReference type="PANTHER" id="PTHR11046">
    <property type="entry name" value="OLIGORIBONUCLEASE, MITOCHONDRIAL"/>
    <property type="match status" value="1"/>
</dbReference>